<evidence type="ECO:0000313" key="7">
    <source>
        <dbReference type="Proteomes" id="UP001055712"/>
    </source>
</evidence>
<keyword evidence="2 4" id="KW-0689">Ribosomal protein</keyword>
<dbReference type="InterPro" id="IPR036899">
    <property type="entry name" value="Ribosomal_uL13_sf"/>
</dbReference>
<keyword evidence="3 4" id="KW-0687">Ribonucleoprotein</keyword>
<comment type="caution">
    <text evidence="6">The sequence shown here is derived from an EMBL/GenBank/DDBJ whole genome shotgun (WGS) entry which is preliminary data.</text>
</comment>
<feature type="compositionally biased region" description="Low complexity" evidence="5">
    <location>
        <begin position="183"/>
        <end position="203"/>
    </location>
</feature>
<dbReference type="PANTHER" id="PTHR11545">
    <property type="entry name" value="RIBOSOMAL PROTEIN L13"/>
    <property type="match status" value="1"/>
</dbReference>
<dbReference type="EMBL" id="SIDB01000002">
    <property type="protein sequence ID" value="KAI3436881.1"/>
    <property type="molecule type" value="Genomic_DNA"/>
</dbReference>
<dbReference type="PROSITE" id="PS00783">
    <property type="entry name" value="RIBOSOMAL_L13"/>
    <property type="match status" value="1"/>
</dbReference>
<dbReference type="GO" id="GO:0006412">
    <property type="term" value="P:translation"/>
    <property type="evidence" value="ECO:0007669"/>
    <property type="project" value="InterPro"/>
</dbReference>
<evidence type="ECO:0000256" key="2">
    <source>
        <dbReference type="ARBA" id="ARBA00022980"/>
    </source>
</evidence>
<evidence type="ECO:0000256" key="5">
    <source>
        <dbReference type="SAM" id="MobiDB-lite"/>
    </source>
</evidence>
<dbReference type="Proteomes" id="UP001055712">
    <property type="component" value="Unassembled WGS sequence"/>
</dbReference>
<sequence length="209" mass="23532">MSHHGLIRGVQSLEGLRLRLVDAKGEVVGRLASQIAIILQGKDKPTFCSNKDDGDVVVVVNAAEAELTGRKWDQKLYRWHTGYPGGLKERTAKEMAEKKPDYVLRQAVLGMLPKNNLRRSMARKLRIYAGERHDFEQHPDLVPFQMPPRKLREKGDLFELPPGFEAFNPQAYQKRYGHRLNRQEQQQQQPQAAAAAATAAAQQPGGSRS</sequence>
<evidence type="ECO:0008006" key="8">
    <source>
        <dbReference type="Google" id="ProtNLM"/>
    </source>
</evidence>
<dbReference type="InterPro" id="IPR023563">
    <property type="entry name" value="Ribosomal_uL13_CS"/>
</dbReference>
<dbReference type="SUPFAM" id="SSF52161">
    <property type="entry name" value="Ribosomal protein L13"/>
    <property type="match status" value="1"/>
</dbReference>
<dbReference type="OrthoDB" id="274622at2759"/>
<dbReference type="NCBIfam" id="TIGR01066">
    <property type="entry name" value="rplM_bact"/>
    <property type="match status" value="1"/>
</dbReference>
<dbReference type="GO" id="GO:0003735">
    <property type="term" value="F:structural constituent of ribosome"/>
    <property type="evidence" value="ECO:0007669"/>
    <property type="project" value="InterPro"/>
</dbReference>
<evidence type="ECO:0000256" key="3">
    <source>
        <dbReference type="ARBA" id="ARBA00023274"/>
    </source>
</evidence>
<reference evidence="6" key="2">
    <citation type="submission" date="2020-11" db="EMBL/GenBank/DDBJ databases">
        <authorList>
            <person name="Cecchin M."/>
            <person name="Marcolungo L."/>
            <person name="Rossato M."/>
            <person name="Girolomoni L."/>
            <person name="Cosentino E."/>
            <person name="Cuine S."/>
            <person name="Li-Beisson Y."/>
            <person name="Delledonne M."/>
            <person name="Ballottari M."/>
        </authorList>
    </citation>
    <scope>NUCLEOTIDE SEQUENCE</scope>
    <source>
        <strain evidence="6">211/11P</strain>
        <tissue evidence="6">Whole cell</tissue>
    </source>
</reference>
<dbReference type="Gene3D" id="3.90.1180.10">
    <property type="entry name" value="Ribosomal protein L13"/>
    <property type="match status" value="1"/>
</dbReference>
<name>A0A9D4TXK9_CHLVU</name>
<keyword evidence="7" id="KW-1185">Reference proteome</keyword>
<evidence type="ECO:0000313" key="6">
    <source>
        <dbReference type="EMBL" id="KAI3436881.1"/>
    </source>
</evidence>
<protein>
    <recommendedName>
        <fullName evidence="8">Ribosomal protein L13</fullName>
    </recommendedName>
</protein>
<dbReference type="InterPro" id="IPR005823">
    <property type="entry name" value="Ribosomal_uL13_bac-type"/>
</dbReference>
<evidence type="ECO:0000256" key="4">
    <source>
        <dbReference type="RuleBase" id="RU003877"/>
    </source>
</evidence>
<reference evidence="6" key="1">
    <citation type="journal article" date="2019" name="Plant J.">
        <title>Chlorella vulgaris genome assembly and annotation reveals the molecular basis for metabolic acclimation to high light conditions.</title>
        <authorList>
            <person name="Cecchin M."/>
            <person name="Marcolungo L."/>
            <person name="Rossato M."/>
            <person name="Girolomoni L."/>
            <person name="Cosentino E."/>
            <person name="Cuine S."/>
            <person name="Li-Beisson Y."/>
            <person name="Delledonne M."/>
            <person name="Ballottari M."/>
        </authorList>
    </citation>
    <scope>NUCLEOTIDE SEQUENCE</scope>
    <source>
        <strain evidence="6">211/11P</strain>
    </source>
</reference>
<dbReference type="GO" id="GO:0003729">
    <property type="term" value="F:mRNA binding"/>
    <property type="evidence" value="ECO:0007669"/>
    <property type="project" value="TreeGrafter"/>
</dbReference>
<dbReference type="Pfam" id="PF00572">
    <property type="entry name" value="Ribosomal_L13"/>
    <property type="match status" value="1"/>
</dbReference>
<accession>A0A9D4TXK9</accession>
<proteinExistence type="inferred from homology"/>
<evidence type="ECO:0000256" key="1">
    <source>
        <dbReference type="ARBA" id="ARBA00006227"/>
    </source>
</evidence>
<comment type="similarity">
    <text evidence="1 4">Belongs to the universal ribosomal protein uL13 family.</text>
</comment>
<dbReference type="GO" id="GO:0005762">
    <property type="term" value="C:mitochondrial large ribosomal subunit"/>
    <property type="evidence" value="ECO:0007669"/>
    <property type="project" value="TreeGrafter"/>
</dbReference>
<gene>
    <name evidence="6" type="ORF">D9Q98_006289</name>
</gene>
<dbReference type="CDD" id="cd00392">
    <property type="entry name" value="Ribosomal_L13"/>
    <property type="match status" value="1"/>
</dbReference>
<dbReference type="HAMAP" id="MF_01366">
    <property type="entry name" value="Ribosomal_uL13"/>
    <property type="match status" value="1"/>
</dbReference>
<dbReference type="GO" id="GO:0017148">
    <property type="term" value="P:negative regulation of translation"/>
    <property type="evidence" value="ECO:0007669"/>
    <property type="project" value="TreeGrafter"/>
</dbReference>
<dbReference type="InterPro" id="IPR005822">
    <property type="entry name" value="Ribosomal_uL13"/>
</dbReference>
<organism evidence="6 7">
    <name type="scientific">Chlorella vulgaris</name>
    <name type="common">Green alga</name>
    <dbReference type="NCBI Taxonomy" id="3077"/>
    <lineage>
        <taxon>Eukaryota</taxon>
        <taxon>Viridiplantae</taxon>
        <taxon>Chlorophyta</taxon>
        <taxon>core chlorophytes</taxon>
        <taxon>Trebouxiophyceae</taxon>
        <taxon>Chlorellales</taxon>
        <taxon>Chlorellaceae</taxon>
        <taxon>Chlorella clade</taxon>
        <taxon>Chlorella</taxon>
    </lineage>
</organism>
<dbReference type="AlphaFoldDB" id="A0A9D4TXK9"/>
<feature type="region of interest" description="Disordered" evidence="5">
    <location>
        <begin position="170"/>
        <end position="209"/>
    </location>
</feature>
<dbReference type="PANTHER" id="PTHR11545:SF2">
    <property type="entry name" value="LARGE RIBOSOMAL SUBUNIT PROTEIN UL13M"/>
    <property type="match status" value="1"/>
</dbReference>